<dbReference type="SUPFAM" id="SSF103473">
    <property type="entry name" value="MFS general substrate transporter"/>
    <property type="match status" value="1"/>
</dbReference>
<feature type="transmembrane region" description="Helical" evidence="7">
    <location>
        <begin position="53"/>
        <end position="73"/>
    </location>
</feature>
<dbReference type="InterPro" id="IPR010290">
    <property type="entry name" value="TM_effector"/>
</dbReference>
<dbReference type="Pfam" id="PF05977">
    <property type="entry name" value="MFS_3"/>
    <property type="match status" value="1"/>
</dbReference>
<feature type="transmembrane region" description="Helical" evidence="7">
    <location>
        <begin position="321"/>
        <end position="346"/>
    </location>
</feature>
<proteinExistence type="predicted"/>
<feature type="transmembrane region" description="Helical" evidence="7">
    <location>
        <begin position="21"/>
        <end position="47"/>
    </location>
</feature>
<accession>A0A5M8Q680</accession>
<evidence type="ECO:0000313" key="9">
    <source>
        <dbReference type="EMBL" id="KAA6431357.1"/>
    </source>
</evidence>
<evidence type="ECO:0000256" key="3">
    <source>
        <dbReference type="ARBA" id="ARBA00022475"/>
    </source>
</evidence>
<evidence type="ECO:0000313" key="10">
    <source>
        <dbReference type="Proteomes" id="UP000323221"/>
    </source>
</evidence>
<dbReference type="RefSeq" id="WP_146357649.1">
    <property type="nucleotide sequence ID" value="NZ_VOIR01000016.1"/>
</dbReference>
<keyword evidence="6 7" id="KW-0472">Membrane</keyword>
<comment type="caution">
    <text evidence="9">The sequence shown here is derived from an EMBL/GenBank/DDBJ whole genome shotgun (WGS) entry which is preliminary data.</text>
</comment>
<dbReference type="InterPro" id="IPR036259">
    <property type="entry name" value="MFS_trans_sf"/>
</dbReference>
<keyword evidence="5 7" id="KW-1133">Transmembrane helix</keyword>
<protein>
    <submittedName>
        <fullName evidence="9">MFS transporter</fullName>
    </submittedName>
</protein>
<gene>
    <name evidence="9" type="ORF">FQ330_11410</name>
</gene>
<evidence type="ECO:0000256" key="4">
    <source>
        <dbReference type="ARBA" id="ARBA00022692"/>
    </source>
</evidence>
<evidence type="ECO:0000256" key="2">
    <source>
        <dbReference type="ARBA" id="ARBA00022448"/>
    </source>
</evidence>
<dbReference type="AlphaFoldDB" id="A0A5M8Q680"/>
<keyword evidence="3" id="KW-1003">Cell membrane</keyword>
<name>A0A5M8Q680_9MICO</name>
<keyword evidence="10" id="KW-1185">Reference proteome</keyword>
<dbReference type="Gene3D" id="1.20.1250.20">
    <property type="entry name" value="MFS general substrate transporter like domains"/>
    <property type="match status" value="1"/>
</dbReference>
<dbReference type="InterPro" id="IPR020846">
    <property type="entry name" value="MFS_dom"/>
</dbReference>
<feature type="domain" description="Major facilitator superfamily (MFS) profile" evidence="8">
    <location>
        <begin position="1"/>
        <end position="203"/>
    </location>
</feature>
<feature type="transmembrane region" description="Helical" evidence="7">
    <location>
        <begin position="85"/>
        <end position="105"/>
    </location>
</feature>
<evidence type="ECO:0000256" key="7">
    <source>
        <dbReference type="SAM" id="Phobius"/>
    </source>
</evidence>
<reference evidence="9 10" key="1">
    <citation type="submission" date="2019-08" db="EMBL/GenBank/DDBJ databases">
        <title>Agrococcus lahaulensis sp. nov., isolated from a cold desert of the Indian Himalayas.</title>
        <authorList>
            <person name="Qu J.H."/>
        </authorList>
    </citation>
    <scope>NUCLEOTIDE SEQUENCE [LARGE SCALE GENOMIC DNA]</scope>
    <source>
        <strain evidence="9 10">NS18</strain>
    </source>
</reference>
<dbReference type="GO" id="GO:0022857">
    <property type="term" value="F:transmembrane transporter activity"/>
    <property type="evidence" value="ECO:0007669"/>
    <property type="project" value="InterPro"/>
</dbReference>
<feature type="transmembrane region" description="Helical" evidence="7">
    <location>
        <begin position="386"/>
        <end position="407"/>
    </location>
</feature>
<dbReference type="CDD" id="cd06173">
    <property type="entry name" value="MFS_MefA_like"/>
    <property type="match status" value="1"/>
</dbReference>
<evidence type="ECO:0000256" key="5">
    <source>
        <dbReference type="ARBA" id="ARBA00022989"/>
    </source>
</evidence>
<dbReference type="EMBL" id="VOIR01000016">
    <property type="protein sequence ID" value="KAA6431357.1"/>
    <property type="molecule type" value="Genomic_DNA"/>
</dbReference>
<keyword evidence="2" id="KW-0813">Transport</keyword>
<dbReference type="GO" id="GO:0005886">
    <property type="term" value="C:plasma membrane"/>
    <property type="evidence" value="ECO:0007669"/>
    <property type="project" value="UniProtKB-SubCell"/>
</dbReference>
<feature type="transmembrane region" description="Helical" evidence="7">
    <location>
        <begin position="166"/>
        <end position="198"/>
    </location>
</feature>
<evidence type="ECO:0000259" key="8">
    <source>
        <dbReference type="PROSITE" id="PS50850"/>
    </source>
</evidence>
<feature type="transmembrane region" description="Helical" evidence="7">
    <location>
        <begin position="358"/>
        <end position="380"/>
    </location>
</feature>
<evidence type="ECO:0000256" key="1">
    <source>
        <dbReference type="ARBA" id="ARBA00004651"/>
    </source>
</evidence>
<sequence>MSEKNLNRIRALRPLASRDYRLLFAAVGIEVFGTGMWTIVMVFQVLALDDSPLALSAVATGMSLGLFAFSILGGVVADRFSKRRIIITVQGCTAAVMTVVAVLSLTETVELWHVGVASFAMGAGSAFFYPAYSAYLPQVLPPEQLLAANGLEGALRPSMGQGLGPALGGIVVGMFFPAIGAVIVAASYAIAFILTLFLSRRDELTTVASPEQHTSVWGDLRAGVNYVVHTRWLLWTLVFGSSLALIIQGPIEVLLPFITRDRFEDAESTFGFLLAAFGMGGAIGSLVVSSLKLPRRYLTFMIACWGGGTLPLAVIGVADNLILMLAALFIVGAATGAGVVIWGTLLQRLVPLDMIGRVASLDFFVSITFMPVSIAIAGPLSLLVPIPVIFIIAGVAPPVLALIAMLMGRMRESEMERPMDER</sequence>
<dbReference type="PROSITE" id="PS50850">
    <property type="entry name" value="MFS"/>
    <property type="match status" value="1"/>
</dbReference>
<feature type="transmembrane region" description="Helical" evidence="7">
    <location>
        <begin position="270"/>
        <end position="291"/>
    </location>
</feature>
<comment type="subcellular location">
    <subcellularLocation>
        <location evidence="1">Cell membrane</location>
        <topology evidence="1">Multi-pass membrane protein</topology>
    </subcellularLocation>
</comment>
<keyword evidence="4 7" id="KW-0812">Transmembrane</keyword>
<dbReference type="OrthoDB" id="69054at2"/>
<feature type="transmembrane region" description="Helical" evidence="7">
    <location>
        <begin position="232"/>
        <end position="258"/>
    </location>
</feature>
<dbReference type="Proteomes" id="UP000323221">
    <property type="component" value="Unassembled WGS sequence"/>
</dbReference>
<organism evidence="9 10">
    <name type="scientific">Agrococcus sediminis</name>
    <dbReference type="NCBI Taxonomy" id="2599924"/>
    <lineage>
        <taxon>Bacteria</taxon>
        <taxon>Bacillati</taxon>
        <taxon>Actinomycetota</taxon>
        <taxon>Actinomycetes</taxon>
        <taxon>Micrococcales</taxon>
        <taxon>Microbacteriaceae</taxon>
        <taxon>Agrococcus</taxon>
    </lineage>
</organism>
<evidence type="ECO:0000256" key="6">
    <source>
        <dbReference type="ARBA" id="ARBA00023136"/>
    </source>
</evidence>
<dbReference type="PANTHER" id="PTHR23513">
    <property type="entry name" value="INTEGRAL MEMBRANE EFFLUX PROTEIN-RELATED"/>
    <property type="match status" value="1"/>
</dbReference>
<dbReference type="PANTHER" id="PTHR23513:SF11">
    <property type="entry name" value="STAPHYLOFERRIN A TRANSPORTER"/>
    <property type="match status" value="1"/>
</dbReference>